<organism evidence="2 3">
    <name type="scientific">Alicyclobacillus mali</name>
    <name type="common">ex Roth et al. 2021</name>
    <dbReference type="NCBI Taxonomy" id="1123961"/>
    <lineage>
        <taxon>Bacteria</taxon>
        <taxon>Bacillati</taxon>
        <taxon>Bacillota</taxon>
        <taxon>Bacilli</taxon>
        <taxon>Bacillales</taxon>
        <taxon>Alicyclobacillaceae</taxon>
        <taxon>Alicyclobacillus</taxon>
    </lineage>
</organism>
<evidence type="ECO:0000313" key="3">
    <source>
        <dbReference type="Proteomes" id="UP000642910"/>
    </source>
</evidence>
<keyword evidence="1" id="KW-0472">Membrane</keyword>
<evidence type="ECO:0000313" key="2">
    <source>
        <dbReference type="EMBL" id="MBF8379076.1"/>
    </source>
</evidence>
<name>A0ABS0F6Z5_9BACL</name>
<proteinExistence type="predicted"/>
<reference evidence="2 3" key="1">
    <citation type="submission" date="2020-11" db="EMBL/GenBank/DDBJ databases">
        <title>Genomic insight of Alicyclobacillus mali FL 18 reveals a new arsenic-resistant strain, with potential in environmental biotechnology.</title>
        <authorList>
            <person name="Fiorentino G."/>
            <person name="Gallo G."/>
            <person name="Aulitto M."/>
        </authorList>
    </citation>
    <scope>NUCLEOTIDE SEQUENCE [LARGE SCALE GENOMIC DNA]</scope>
    <source>
        <strain evidence="2 3">FL 18</strain>
    </source>
</reference>
<keyword evidence="1" id="KW-0812">Transmembrane</keyword>
<accession>A0ABS0F6Z5</accession>
<gene>
    <name evidence="2" type="ORF">IW967_14590</name>
</gene>
<dbReference type="RefSeq" id="WP_195868392.1">
    <property type="nucleotide sequence ID" value="NZ_JADPKZ010000048.1"/>
</dbReference>
<keyword evidence="3" id="KW-1185">Reference proteome</keyword>
<sequence>MRERREGALAAVVVVVLVAFAVGSWLWTRRLEPRAREAEWWAQGGWRVNAVVDPAKPLVLTYNLWTSATAAPDTMDLEPVLAGDFQVVQSNLAHEVDVEGGRTYQLCRLNVSVRFSKNYLDHRIGFLVNAGPWKRILPYGRVTCRVVRTSVNWLDVSFVSGEIQEPFVMRDNLIALTLRNDTKAPVRMLSLWQAGDDGISGVRVVLSGTRTAARPARLPFTLKPGQTALLQYVLQPHPGTVQQGLIFQPALVLRSGRTEGFEVMPPVVIERAFQPWQRREAPGVVPFVEAVPS</sequence>
<dbReference type="EMBL" id="JADPKZ010000048">
    <property type="protein sequence ID" value="MBF8379076.1"/>
    <property type="molecule type" value="Genomic_DNA"/>
</dbReference>
<dbReference type="Proteomes" id="UP000642910">
    <property type="component" value="Unassembled WGS sequence"/>
</dbReference>
<feature type="transmembrane region" description="Helical" evidence="1">
    <location>
        <begin position="7"/>
        <end position="27"/>
    </location>
</feature>
<evidence type="ECO:0008006" key="4">
    <source>
        <dbReference type="Google" id="ProtNLM"/>
    </source>
</evidence>
<keyword evidence="1" id="KW-1133">Transmembrane helix</keyword>
<protein>
    <recommendedName>
        <fullName evidence="4">LEA14-like dessication related protein</fullName>
    </recommendedName>
</protein>
<evidence type="ECO:0000256" key="1">
    <source>
        <dbReference type="SAM" id="Phobius"/>
    </source>
</evidence>
<comment type="caution">
    <text evidence="2">The sequence shown here is derived from an EMBL/GenBank/DDBJ whole genome shotgun (WGS) entry which is preliminary data.</text>
</comment>